<name>A0A7J6W072_THATH</name>
<proteinExistence type="predicted"/>
<gene>
    <name evidence="2" type="ORF">FRX31_019648</name>
</gene>
<accession>A0A7J6W072</accession>
<dbReference type="EMBL" id="JABWDY010023656">
    <property type="protein sequence ID" value="KAF5190766.1"/>
    <property type="molecule type" value="Genomic_DNA"/>
</dbReference>
<comment type="caution">
    <text evidence="2">The sequence shown here is derived from an EMBL/GenBank/DDBJ whole genome shotgun (WGS) entry which is preliminary data.</text>
</comment>
<keyword evidence="3" id="KW-1185">Reference proteome</keyword>
<dbReference type="Proteomes" id="UP000554482">
    <property type="component" value="Unassembled WGS sequence"/>
</dbReference>
<sequence>MSVFAPEAIQVGKEISALKEKGFSFAKALTINGEHTTEEADEDYALFLIAYAEDTEKIAEEKFVEDENNNNTPSGDPKVAGNDQPPST</sequence>
<protein>
    <submittedName>
        <fullName evidence="2">Uncharacterized protein</fullName>
    </submittedName>
</protein>
<organism evidence="2 3">
    <name type="scientific">Thalictrum thalictroides</name>
    <name type="common">Rue-anemone</name>
    <name type="synonym">Anemone thalictroides</name>
    <dbReference type="NCBI Taxonomy" id="46969"/>
    <lineage>
        <taxon>Eukaryota</taxon>
        <taxon>Viridiplantae</taxon>
        <taxon>Streptophyta</taxon>
        <taxon>Embryophyta</taxon>
        <taxon>Tracheophyta</taxon>
        <taxon>Spermatophyta</taxon>
        <taxon>Magnoliopsida</taxon>
        <taxon>Ranunculales</taxon>
        <taxon>Ranunculaceae</taxon>
        <taxon>Thalictroideae</taxon>
        <taxon>Thalictrum</taxon>
    </lineage>
</organism>
<evidence type="ECO:0000313" key="3">
    <source>
        <dbReference type="Proteomes" id="UP000554482"/>
    </source>
</evidence>
<evidence type="ECO:0000256" key="1">
    <source>
        <dbReference type="SAM" id="MobiDB-lite"/>
    </source>
</evidence>
<dbReference type="AlphaFoldDB" id="A0A7J6W072"/>
<reference evidence="2 3" key="1">
    <citation type="submission" date="2020-06" db="EMBL/GenBank/DDBJ databases">
        <title>Transcriptomic and genomic resources for Thalictrum thalictroides and T. hernandezii: Facilitating candidate gene discovery in an emerging model plant lineage.</title>
        <authorList>
            <person name="Arias T."/>
            <person name="Riano-Pachon D.M."/>
            <person name="Di Stilio V.S."/>
        </authorList>
    </citation>
    <scope>NUCLEOTIDE SEQUENCE [LARGE SCALE GENOMIC DNA]</scope>
    <source>
        <strain evidence="3">cv. WT478/WT964</strain>
        <tissue evidence="2">Leaves</tissue>
    </source>
</reference>
<evidence type="ECO:0000313" key="2">
    <source>
        <dbReference type="EMBL" id="KAF5190766.1"/>
    </source>
</evidence>
<feature type="region of interest" description="Disordered" evidence="1">
    <location>
        <begin position="62"/>
        <end position="88"/>
    </location>
</feature>